<keyword evidence="4 5" id="KW-0067">ATP-binding</keyword>
<evidence type="ECO:0000256" key="2">
    <source>
        <dbReference type="ARBA" id="ARBA00022741"/>
    </source>
</evidence>
<comment type="caution">
    <text evidence="7">The sequence shown here is derived from an EMBL/GenBank/DDBJ whole genome shotgun (WGS) entry which is preliminary data.</text>
</comment>
<proteinExistence type="predicted"/>
<dbReference type="GO" id="GO:0004674">
    <property type="term" value="F:protein serine/threonine kinase activity"/>
    <property type="evidence" value="ECO:0007669"/>
    <property type="project" value="TreeGrafter"/>
</dbReference>
<organism evidence="7 8">
    <name type="scientific">Rhizophagus irregularis</name>
    <dbReference type="NCBI Taxonomy" id="588596"/>
    <lineage>
        <taxon>Eukaryota</taxon>
        <taxon>Fungi</taxon>
        <taxon>Fungi incertae sedis</taxon>
        <taxon>Mucoromycota</taxon>
        <taxon>Glomeromycotina</taxon>
        <taxon>Glomeromycetes</taxon>
        <taxon>Glomerales</taxon>
        <taxon>Glomeraceae</taxon>
        <taxon>Rhizophagus</taxon>
    </lineage>
</organism>
<reference evidence="7 8" key="1">
    <citation type="submission" date="2016-04" db="EMBL/GenBank/DDBJ databases">
        <title>Genome analyses suggest a sexual origin of heterokaryosis in a supposedly ancient asexual fungus.</title>
        <authorList>
            <person name="Ropars J."/>
            <person name="Sedzielewska K."/>
            <person name="Noel J."/>
            <person name="Charron P."/>
            <person name="Farinelli L."/>
            <person name="Marton T."/>
            <person name="Kruger M."/>
            <person name="Pelin A."/>
            <person name="Brachmann A."/>
            <person name="Corradi N."/>
        </authorList>
    </citation>
    <scope>NUCLEOTIDE SEQUENCE [LARGE SCALE GENOMIC DNA]</scope>
    <source>
        <strain evidence="7 8">A5</strain>
    </source>
</reference>
<evidence type="ECO:0000313" key="7">
    <source>
        <dbReference type="EMBL" id="PKC11947.1"/>
    </source>
</evidence>
<dbReference type="InterPro" id="IPR000719">
    <property type="entry name" value="Prot_kinase_dom"/>
</dbReference>
<evidence type="ECO:0000256" key="5">
    <source>
        <dbReference type="PROSITE-ProRule" id="PRU10141"/>
    </source>
</evidence>
<evidence type="ECO:0000256" key="4">
    <source>
        <dbReference type="ARBA" id="ARBA00022840"/>
    </source>
</evidence>
<dbReference type="Gene3D" id="1.10.510.10">
    <property type="entry name" value="Transferase(Phosphotransferase) domain 1"/>
    <property type="match status" value="1"/>
</dbReference>
<feature type="domain" description="Protein kinase" evidence="6">
    <location>
        <begin position="20"/>
        <end position="278"/>
    </location>
</feature>
<evidence type="ECO:0000256" key="3">
    <source>
        <dbReference type="ARBA" id="ARBA00022777"/>
    </source>
</evidence>
<dbReference type="PANTHER" id="PTHR44329:SF288">
    <property type="entry name" value="MITOGEN-ACTIVATED PROTEIN KINASE KINASE KINASE 20"/>
    <property type="match status" value="1"/>
</dbReference>
<name>A0A2N0PYN2_9GLOM</name>
<evidence type="ECO:0000256" key="1">
    <source>
        <dbReference type="ARBA" id="ARBA00022679"/>
    </source>
</evidence>
<dbReference type="Proteomes" id="UP000232722">
    <property type="component" value="Unassembled WGS sequence"/>
</dbReference>
<accession>A0A2N0PYN2</accession>
<reference evidence="7 8" key="2">
    <citation type="submission" date="2017-09" db="EMBL/GenBank/DDBJ databases">
        <title>Extensive intraspecific genome diversity in a model arbuscular mycorrhizal fungus.</title>
        <authorList>
            <person name="Chen E.C."/>
            <person name="Morin E."/>
            <person name="Beaudet D."/>
            <person name="Noel J."/>
            <person name="Ndikumana S."/>
            <person name="Charron P."/>
            <person name="St-Onge C."/>
            <person name="Giorgi J."/>
            <person name="Grigoriev I.V."/>
            <person name="Roux C."/>
            <person name="Martin F.M."/>
            <person name="Corradi N."/>
        </authorList>
    </citation>
    <scope>NUCLEOTIDE SEQUENCE [LARGE SCALE GENOMIC DNA]</scope>
    <source>
        <strain evidence="7 8">A5</strain>
    </source>
</reference>
<dbReference type="PROSITE" id="PS00107">
    <property type="entry name" value="PROTEIN_KINASE_ATP"/>
    <property type="match status" value="1"/>
</dbReference>
<dbReference type="GO" id="GO:0005524">
    <property type="term" value="F:ATP binding"/>
    <property type="evidence" value="ECO:0007669"/>
    <property type="project" value="UniProtKB-UniRule"/>
</dbReference>
<dbReference type="AlphaFoldDB" id="A0A2N0PYN2"/>
<dbReference type="SUPFAM" id="SSF56112">
    <property type="entry name" value="Protein kinase-like (PK-like)"/>
    <property type="match status" value="1"/>
</dbReference>
<evidence type="ECO:0000259" key="6">
    <source>
        <dbReference type="PROSITE" id="PS50011"/>
    </source>
</evidence>
<dbReference type="VEuPathDB" id="FungiDB:FUN_000337"/>
<dbReference type="VEuPathDB" id="FungiDB:RhiirA1_458691"/>
<keyword evidence="2 5" id="KW-0547">Nucleotide-binding</keyword>
<dbReference type="InterPro" id="IPR051681">
    <property type="entry name" value="Ser/Thr_Kinases-Pseudokinases"/>
</dbReference>
<dbReference type="PANTHER" id="PTHR44329">
    <property type="entry name" value="SERINE/THREONINE-PROTEIN KINASE TNNI3K-RELATED"/>
    <property type="match status" value="1"/>
</dbReference>
<keyword evidence="3 7" id="KW-0418">Kinase</keyword>
<dbReference type="InterPro" id="IPR017441">
    <property type="entry name" value="Protein_kinase_ATP_BS"/>
</dbReference>
<feature type="binding site" evidence="5">
    <location>
        <position position="50"/>
    </location>
    <ligand>
        <name>ATP</name>
        <dbReference type="ChEBI" id="CHEBI:30616"/>
    </ligand>
</feature>
<dbReference type="PIRSF" id="PIRSF000654">
    <property type="entry name" value="Integrin-linked_kinase"/>
    <property type="match status" value="1"/>
</dbReference>
<dbReference type="EMBL" id="LLXJ01000277">
    <property type="protein sequence ID" value="PKC11947.1"/>
    <property type="molecule type" value="Genomic_DNA"/>
</dbReference>
<dbReference type="PRINTS" id="PR00109">
    <property type="entry name" value="TYRKINASE"/>
</dbReference>
<keyword evidence="1" id="KW-0808">Transferase</keyword>
<evidence type="ECO:0000313" key="8">
    <source>
        <dbReference type="Proteomes" id="UP000232722"/>
    </source>
</evidence>
<dbReference type="InterPro" id="IPR001245">
    <property type="entry name" value="Ser-Thr/Tyr_kinase_cat_dom"/>
</dbReference>
<dbReference type="InterPro" id="IPR011009">
    <property type="entry name" value="Kinase-like_dom_sf"/>
</dbReference>
<dbReference type="Pfam" id="PF00069">
    <property type="entry name" value="Pkinase"/>
    <property type="match status" value="1"/>
</dbReference>
<gene>
    <name evidence="7" type="ORF">RhiirA5_397202</name>
</gene>
<sequence>MLLLILLRLEECRNYESHDFRVLPVIGSGEFASVHAAYWKNTQSKFAIKKFDKISTEKEIINEINLMKMVDFHPNIIKFCGIIKDETNYSLVLEYADSGTLGKYLMENATTIKWESQLKFAKEIASGVLCLHDNEIIHRDLHPNNILVHQHTIKITDFGRSCLQGSACDTKAYGVIPYMDPQILDPEIPYNLTKKSDIYSLGVLFWQLTSCSSPFNFETRKDYIAITLAILNGVREKPIPNTNVKFIELYQKCWRNKPDERPEINQVISELNNVNPEINFNFQVNELTEELKNEDGFSDCDLSNY</sequence>
<dbReference type="VEuPathDB" id="FungiDB:RhiirFUN_017711"/>
<protein>
    <submittedName>
        <fullName evidence="7">Kinase-like protein</fullName>
    </submittedName>
</protein>
<dbReference type="PROSITE" id="PS50011">
    <property type="entry name" value="PROTEIN_KINASE_DOM"/>
    <property type="match status" value="1"/>
</dbReference>